<keyword evidence="10 11" id="KW-0624">Polysaccharide degradation</keyword>
<dbReference type="InterPro" id="IPR019800">
    <property type="entry name" value="Glyco_hydro_3_AS"/>
</dbReference>
<evidence type="ECO:0000259" key="12">
    <source>
        <dbReference type="SMART" id="SM01217"/>
    </source>
</evidence>
<dbReference type="EMBL" id="WIUZ02000008">
    <property type="protein sequence ID" value="KAF9784774.1"/>
    <property type="molecule type" value="Genomic_DNA"/>
</dbReference>
<dbReference type="SMART" id="SM01217">
    <property type="entry name" value="Fn3_like"/>
    <property type="match status" value="1"/>
</dbReference>
<dbReference type="InterPro" id="IPR026891">
    <property type="entry name" value="Fn3-like"/>
</dbReference>
<evidence type="ECO:0000256" key="9">
    <source>
        <dbReference type="ARBA" id="ARBA00023295"/>
    </source>
</evidence>
<dbReference type="Pfam" id="PF00933">
    <property type="entry name" value="Glyco_hydro_3"/>
    <property type="match status" value="1"/>
</dbReference>
<keyword evidence="5 11" id="KW-0378">Hydrolase</keyword>
<dbReference type="GO" id="GO:0008422">
    <property type="term" value="F:beta-glucosidase activity"/>
    <property type="evidence" value="ECO:0007669"/>
    <property type="project" value="UniProtKB-EC"/>
</dbReference>
<evidence type="ECO:0000256" key="1">
    <source>
        <dbReference type="ARBA" id="ARBA00000448"/>
    </source>
</evidence>
<comment type="catalytic activity">
    <reaction evidence="1 11">
        <text>Hydrolysis of terminal, non-reducing beta-D-glucosyl residues with release of beta-D-glucose.</text>
        <dbReference type="EC" id="3.2.1.21"/>
    </reaction>
</comment>
<dbReference type="InterPro" id="IPR036881">
    <property type="entry name" value="Glyco_hydro_3_C_sf"/>
</dbReference>
<dbReference type="Pfam" id="PF14310">
    <property type="entry name" value="Fn3-like"/>
    <property type="match status" value="1"/>
</dbReference>
<reference evidence="13" key="2">
    <citation type="submission" date="2020-11" db="EMBL/GenBank/DDBJ databases">
        <authorList>
            <consortium name="DOE Joint Genome Institute"/>
            <person name="Kuo A."/>
            <person name="Miyauchi S."/>
            <person name="Kiss E."/>
            <person name="Drula E."/>
            <person name="Kohler A."/>
            <person name="Sanchez-Garcia M."/>
            <person name="Andreopoulos B."/>
            <person name="Barry K.W."/>
            <person name="Bonito G."/>
            <person name="Buee M."/>
            <person name="Carver A."/>
            <person name="Chen C."/>
            <person name="Cichocki N."/>
            <person name="Clum A."/>
            <person name="Culley D."/>
            <person name="Crous P.W."/>
            <person name="Fauchery L."/>
            <person name="Girlanda M."/>
            <person name="Hayes R."/>
            <person name="Keri Z."/>
            <person name="Labutti K."/>
            <person name="Lipzen A."/>
            <person name="Lombard V."/>
            <person name="Magnuson J."/>
            <person name="Maillard F."/>
            <person name="Morin E."/>
            <person name="Murat C."/>
            <person name="Nolan M."/>
            <person name="Ohm R."/>
            <person name="Pangilinan J."/>
            <person name="Pereira M."/>
            <person name="Perotto S."/>
            <person name="Peter M."/>
            <person name="Riley R."/>
            <person name="Sitrit Y."/>
            <person name="Stielow B."/>
            <person name="Szollosi G."/>
            <person name="Zifcakova L."/>
            <person name="Stursova M."/>
            <person name="Spatafora J.W."/>
            <person name="Tedersoo L."/>
            <person name="Vaario L.-M."/>
            <person name="Yamada A."/>
            <person name="Yan M."/>
            <person name="Wang P."/>
            <person name="Xu J."/>
            <person name="Bruns T."/>
            <person name="Baldrian P."/>
            <person name="Vilgalys R."/>
            <person name="Henrissat B."/>
            <person name="Grigoriev I.V."/>
            <person name="Hibbett D."/>
            <person name="Nagy L.G."/>
            <person name="Martin F.M."/>
        </authorList>
    </citation>
    <scope>NUCLEOTIDE SEQUENCE</scope>
    <source>
        <strain evidence="13">UH-Tt-Lm1</strain>
    </source>
</reference>
<dbReference type="SUPFAM" id="SSF51445">
    <property type="entry name" value="(Trans)glycosidases"/>
    <property type="match status" value="1"/>
</dbReference>
<evidence type="ECO:0000256" key="6">
    <source>
        <dbReference type="ARBA" id="ARBA00023001"/>
    </source>
</evidence>
<dbReference type="InterPro" id="IPR002772">
    <property type="entry name" value="Glyco_hydro_3_C"/>
</dbReference>
<keyword evidence="8 11" id="KW-0119">Carbohydrate metabolism</keyword>
<dbReference type="InterPro" id="IPR050288">
    <property type="entry name" value="Cellulose_deg_GH3"/>
</dbReference>
<dbReference type="InterPro" id="IPR036962">
    <property type="entry name" value="Glyco_hydro_3_N_sf"/>
</dbReference>
<dbReference type="PANTHER" id="PTHR42715">
    <property type="entry name" value="BETA-GLUCOSIDASE"/>
    <property type="match status" value="1"/>
</dbReference>
<name>A0A9P6HGD4_9AGAM</name>
<comment type="similarity">
    <text evidence="3 11">Belongs to the glycosyl hydrolase 3 family.</text>
</comment>
<dbReference type="SUPFAM" id="SSF52279">
    <property type="entry name" value="Beta-D-glucan exohydrolase, C-terminal domain"/>
    <property type="match status" value="1"/>
</dbReference>
<evidence type="ECO:0000256" key="2">
    <source>
        <dbReference type="ARBA" id="ARBA00004987"/>
    </source>
</evidence>
<keyword evidence="7" id="KW-0325">Glycoprotein</keyword>
<organism evidence="13 14">
    <name type="scientific">Thelephora terrestris</name>
    <dbReference type="NCBI Taxonomy" id="56493"/>
    <lineage>
        <taxon>Eukaryota</taxon>
        <taxon>Fungi</taxon>
        <taxon>Dikarya</taxon>
        <taxon>Basidiomycota</taxon>
        <taxon>Agaricomycotina</taxon>
        <taxon>Agaricomycetes</taxon>
        <taxon>Thelephorales</taxon>
        <taxon>Thelephoraceae</taxon>
        <taxon>Thelephora</taxon>
    </lineage>
</organism>
<dbReference type="FunFam" id="3.20.20.300:FF:000002">
    <property type="entry name" value="Probable beta-glucosidase"/>
    <property type="match status" value="1"/>
</dbReference>
<evidence type="ECO:0000256" key="5">
    <source>
        <dbReference type="ARBA" id="ARBA00022801"/>
    </source>
</evidence>
<comment type="caution">
    <text evidence="13">The sequence shown here is derived from an EMBL/GenBank/DDBJ whole genome shotgun (WGS) entry which is preliminary data.</text>
</comment>
<dbReference type="PROSITE" id="PS00775">
    <property type="entry name" value="GLYCOSYL_HYDROL_F3"/>
    <property type="match status" value="1"/>
</dbReference>
<evidence type="ECO:0000256" key="3">
    <source>
        <dbReference type="ARBA" id="ARBA00005336"/>
    </source>
</evidence>
<reference evidence="13" key="1">
    <citation type="journal article" date="2020" name="Nat. Commun.">
        <title>Large-scale genome sequencing of mycorrhizal fungi provides insights into the early evolution of symbiotic traits.</title>
        <authorList>
            <person name="Miyauchi S."/>
            <person name="Kiss E."/>
            <person name="Kuo A."/>
            <person name="Drula E."/>
            <person name="Kohler A."/>
            <person name="Sanchez-Garcia M."/>
            <person name="Morin E."/>
            <person name="Andreopoulos B."/>
            <person name="Barry K.W."/>
            <person name="Bonito G."/>
            <person name="Buee M."/>
            <person name="Carver A."/>
            <person name="Chen C."/>
            <person name="Cichocki N."/>
            <person name="Clum A."/>
            <person name="Culley D."/>
            <person name="Crous P.W."/>
            <person name="Fauchery L."/>
            <person name="Girlanda M."/>
            <person name="Hayes R.D."/>
            <person name="Keri Z."/>
            <person name="LaButti K."/>
            <person name="Lipzen A."/>
            <person name="Lombard V."/>
            <person name="Magnuson J."/>
            <person name="Maillard F."/>
            <person name="Murat C."/>
            <person name="Nolan M."/>
            <person name="Ohm R.A."/>
            <person name="Pangilinan J."/>
            <person name="Pereira M.F."/>
            <person name="Perotto S."/>
            <person name="Peter M."/>
            <person name="Pfister S."/>
            <person name="Riley R."/>
            <person name="Sitrit Y."/>
            <person name="Stielow J.B."/>
            <person name="Szollosi G."/>
            <person name="Zifcakova L."/>
            <person name="Stursova M."/>
            <person name="Spatafora J.W."/>
            <person name="Tedersoo L."/>
            <person name="Vaario L.M."/>
            <person name="Yamada A."/>
            <person name="Yan M."/>
            <person name="Wang P."/>
            <person name="Xu J."/>
            <person name="Bruns T."/>
            <person name="Baldrian P."/>
            <person name="Vilgalys R."/>
            <person name="Dunand C."/>
            <person name="Henrissat B."/>
            <person name="Grigoriev I.V."/>
            <person name="Hibbett D."/>
            <person name="Nagy L.G."/>
            <person name="Martin F.M."/>
        </authorList>
    </citation>
    <scope>NUCLEOTIDE SEQUENCE</scope>
    <source>
        <strain evidence="13">UH-Tt-Lm1</strain>
    </source>
</reference>
<dbReference type="Proteomes" id="UP000736335">
    <property type="component" value="Unassembled WGS sequence"/>
</dbReference>
<evidence type="ECO:0000256" key="8">
    <source>
        <dbReference type="ARBA" id="ARBA00023277"/>
    </source>
</evidence>
<accession>A0A9P6HGD4</accession>
<dbReference type="OrthoDB" id="416222at2759"/>
<dbReference type="Gene3D" id="3.20.20.300">
    <property type="entry name" value="Glycoside hydrolase, family 3, N-terminal domain"/>
    <property type="match status" value="1"/>
</dbReference>
<dbReference type="PANTHER" id="PTHR42715:SF2">
    <property type="entry name" value="BETA-GLUCOSIDASE F-RELATED"/>
    <property type="match status" value="1"/>
</dbReference>
<protein>
    <recommendedName>
        <fullName evidence="4 11">beta-glucosidase</fullName>
        <ecNumber evidence="4 11">3.2.1.21</ecNumber>
    </recommendedName>
</protein>
<evidence type="ECO:0000313" key="13">
    <source>
        <dbReference type="EMBL" id="KAF9784774.1"/>
    </source>
</evidence>
<dbReference type="InterPro" id="IPR017853">
    <property type="entry name" value="GH"/>
</dbReference>
<dbReference type="Gene3D" id="2.60.40.10">
    <property type="entry name" value="Immunoglobulins"/>
    <property type="match status" value="1"/>
</dbReference>
<comment type="pathway">
    <text evidence="2 11">Glycan metabolism; cellulose degradation.</text>
</comment>
<dbReference type="Gene3D" id="3.40.50.1700">
    <property type="entry name" value="Glycoside hydrolase family 3 C-terminal domain"/>
    <property type="match status" value="1"/>
</dbReference>
<proteinExistence type="inferred from homology"/>
<dbReference type="Pfam" id="PF01915">
    <property type="entry name" value="Glyco_hydro_3_C"/>
    <property type="match status" value="1"/>
</dbReference>
<evidence type="ECO:0000313" key="14">
    <source>
        <dbReference type="Proteomes" id="UP000736335"/>
    </source>
</evidence>
<evidence type="ECO:0000256" key="7">
    <source>
        <dbReference type="ARBA" id="ARBA00023180"/>
    </source>
</evidence>
<keyword evidence="6" id="KW-0136">Cellulose degradation</keyword>
<dbReference type="EC" id="3.2.1.21" evidence="4 11"/>
<dbReference type="GO" id="GO:0030245">
    <property type="term" value="P:cellulose catabolic process"/>
    <property type="evidence" value="ECO:0007669"/>
    <property type="project" value="UniProtKB-KW"/>
</dbReference>
<dbReference type="InterPro" id="IPR013783">
    <property type="entry name" value="Ig-like_fold"/>
</dbReference>
<keyword evidence="14" id="KW-1185">Reference proteome</keyword>
<evidence type="ECO:0000256" key="10">
    <source>
        <dbReference type="ARBA" id="ARBA00023326"/>
    </source>
</evidence>
<dbReference type="AlphaFoldDB" id="A0A9P6HGD4"/>
<evidence type="ECO:0000256" key="4">
    <source>
        <dbReference type="ARBA" id="ARBA00012744"/>
    </source>
</evidence>
<dbReference type="InterPro" id="IPR001764">
    <property type="entry name" value="Glyco_hydro_3_N"/>
</dbReference>
<gene>
    <name evidence="13" type="ORF">BJ322DRAFT_1007254</name>
</gene>
<keyword evidence="9 11" id="KW-0326">Glycosidase</keyword>
<dbReference type="PRINTS" id="PR00133">
    <property type="entry name" value="GLHYDRLASE3"/>
</dbReference>
<feature type="domain" description="Fibronectin type III-like" evidence="12">
    <location>
        <begin position="715"/>
        <end position="784"/>
    </location>
</feature>
<sequence>MSPGQPPPTNGFSKQGDVLKPTITPYTFVPFPTPLESSIPVVFPETWPDNPPPADDPAIPDFGPAWENAYSQAMQMVQNLTLEEKVNITTGVGWMNGPCVGNIPPVKDFPGLCLEDSPLGVRFTDYVTAFPAGINSAATWNRRLMRERGKAMGAEFAGKGVNIALGPAMNMGRLPQGGRIWESFGADPFLAGETAYETVLGLQQSGVQACAKHWINNEQEYGREQSTSQVDDRAQHEIYAYPFLRSVMAGVAAIMCSYNQINYTYACENDKLMNDVLKQEFGYQGLIMSDWGATESTISAMTGLDMTMPGDVSFESGDSYFGGNLTVYVNNGTIPEARVDDMATRILAGWYFLGQDSGYPETNFNAWLPLDDTKNKHIDVRGDHWKIVRDIATASIVLLKNTGCALPLKKPRKISVIGSDAAPPKLGPNGFADRGGTDGILAMGWGSGTTNFTYLISPIEAIQARAVREGTAIDWHFDDFDLGGAKNVALGTDAALVFIKADSGEEYIVVDGNIGDRKNLTAWSNGDNLVKAVASVHENTIVVVNSVGPLIVESWIDNPNVTAVIWAGLGGSEAGNGIKNVLYGDYNPSGKLPYTIARNASDYPAKPVSGLWTPNHPLVIPYTEGLLIDYRWFDAKQISPRFEFGFGLSYTTFAYSNLVIQKLSYGEQFPEDAVWDSGMTPSTNATGASRAIWLHRPVYCVTFYVQNVGDVAGIETPQLYLEFPPSSGEPPQTLKGFTNVPLEPGEIQQAQITISKFDLSYWDIVGQGWKKPDGTVGVLISQSSRKVMLQGNI</sequence>
<evidence type="ECO:0000256" key="11">
    <source>
        <dbReference type="RuleBase" id="RU361161"/>
    </source>
</evidence>
<dbReference type="FunFam" id="3.40.50.1700:FF:000003">
    <property type="entry name" value="Probable beta-glucosidase"/>
    <property type="match status" value="1"/>
</dbReference>